<name>A0A2T4DRY9_9BACT</name>
<gene>
    <name evidence="1" type="ORF">C9994_06840</name>
</gene>
<protein>
    <submittedName>
        <fullName evidence="1">Uncharacterized protein</fullName>
    </submittedName>
</protein>
<evidence type="ECO:0000313" key="2">
    <source>
        <dbReference type="Proteomes" id="UP000240608"/>
    </source>
</evidence>
<comment type="caution">
    <text evidence="1">The sequence shown here is derived from an EMBL/GenBank/DDBJ whole genome shotgun (WGS) entry which is preliminary data.</text>
</comment>
<dbReference type="EMBL" id="PYVU01000045">
    <property type="protein sequence ID" value="PTB96570.1"/>
    <property type="molecule type" value="Genomic_DNA"/>
</dbReference>
<organism evidence="1 2">
    <name type="scientific">Marivirga lumbricoides</name>
    <dbReference type="NCBI Taxonomy" id="1046115"/>
    <lineage>
        <taxon>Bacteria</taxon>
        <taxon>Pseudomonadati</taxon>
        <taxon>Bacteroidota</taxon>
        <taxon>Cytophagia</taxon>
        <taxon>Cytophagales</taxon>
        <taxon>Marivirgaceae</taxon>
        <taxon>Marivirga</taxon>
    </lineage>
</organism>
<proteinExistence type="predicted"/>
<reference evidence="1 2" key="1">
    <citation type="submission" date="2018-03" db="EMBL/GenBank/DDBJ databases">
        <title>Cross-interface Injection: A General Nanoliter Liquid Handling Method Applied to Single Cells Genome Amplification Automated Nanoliter Liquid Handling Applied to Single Cell Multiple Displacement Amplification.</title>
        <authorList>
            <person name="Yun J."/>
            <person name="Xu P."/>
            <person name="Xu J."/>
            <person name="Dai X."/>
            <person name="Wang Y."/>
            <person name="Zheng X."/>
            <person name="Cao C."/>
            <person name="Yi Q."/>
            <person name="Zhu Y."/>
            <person name="Wang L."/>
            <person name="Dong Z."/>
            <person name="Huang Y."/>
            <person name="Huang L."/>
            <person name="Du W."/>
        </authorList>
    </citation>
    <scope>NUCLEOTIDE SEQUENCE [LARGE SCALE GENOMIC DNA]</scope>
    <source>
        <strain evidence="1 2">Z-D1-2</strain>
    </source>
</reference>
<dbReference type="AlphaFoldDB" id="A0A2T4DRY9"/>
<sequence length="74" mass="8582">MMNKTDLQKRTKTFALYIIKIVQLLPENRVCWTFCDQTITPIPLDKDKKGLAPQAPRYTSIDKVLKAKKLSQVF</sequence>
<evidence type="ECO:0000313" key="1">
    <source>
        <dbReference type="EMBL" id="PTB96570.1"/>
    </source>
</evidence>
<dbReference type="Proteomes" id="UP000240608">
    <property type="component" value="Unassembled WGS sequence"/>
</dbReference>
<accession>A0A2T4DRY9</accession>